<dbReference type="EMBL" id="CP012199">
    <property type="protein sequence ID" value="AMG74800.1"/>
    <property type="molecule type" value="Genomic_DNA"/>
</dbReference>
<dbReference type="AlphaFoldDB" id="A0AA86L4B7"/>
<evidence type="ECO:0000313" key="3">
    <source>
        <dbReference type="Proteomes" id="UP000058599"/>
    </source>
</evidence>
<feature type="transmembrane region" description="Helical" evidence="1">
    <location>
        <begin position="41"/>
        <end position="68"/>
    </location>
</feature>
<keyword evidence="1" id="KW-1133">Transmembrane helix</keyword>
<dbReference type="KEGG" id="sgi:SGRAN_2439"/>
<sequence>MMARQHPEEPTLVELTIEEVKAMGRQGMDHPSTRPVLTGGAIGAVAGALLPVVSWPVGLLAGASIALYGRVKR</sequence>
<accession>A0AA86L4B7</accession>
<protein>
    <submittedName>
        <fullName evidence="2">Uncharacterized protein</fullName>
    </submittedName>
</protein>
<keyword evidence="1" id="KW-0812">Transmembrane</keyword>
<keyword evidence="1" id="KW-0472">Membrane</keyword>
<dbReference type="Proteomes" id="UP000058599">
    <property type="component" value="Chromosome"/>
</dbReference>
<evidence type="ECO:0000256" key="1">
    <source>
        <dbReference type="SAM" id="Phobius"/>
    </source>
</evidence>
<evidence type="ECO:0000313" key="2">
    <source>
        <dbReference type="EMBL" id="AMG74800.1"/>
    </source>
</evidence>
<organism evidence="2 3">
    <name type="scientific">Sphingopyxis granuli</name>
    <dbReference type="NCBI Taxonomy" id="267128"/>
    <lineage>
        <taxon>Bacteria</taxon>
        <taxon>Pseudomonadati</taxon>
        <taxon>Pseudomonadota</taxon>
        <taxon>Alphaproteobacteria</taxon>
        <taxon>Sphingomonadales</taxon>
        <taxon>Sphingomonadaceae</taxon>
        <taxon>Sphingopyxis</taxon>
    </lineage>
</organism>
<gene>
    <name evidence="2" type="ORF">SGRAN_2439</name>
</gene>
<keyword evidence="3" id="KW-1185">Reference proteome</keyword>
<name>A0AA86L4B7_9SPHN</name>
<proteinExistence type="predicted"/>
<reference evidence="2 3" key="1">
    <citation type="journal article" date="2016" name="BMC Genomics">
        <title>Genomic analysis of the nitrate-respiring Sphingopyxis granuli (formerly Sphingomonas macrogoltabida) strain TFA.</title>
        <authorList>
            <person name="Garcia-Romero I."/>
            <person name="Perez-Pulido A.J."/>
            <person name="Gonzalez-Flores Y.E."/>
            <person name="Reyes-Ramirez F."/>
            <person name="Santero E."/>
            <person name="Floriano B."/>
        </authorList>
    </citation>
    <scope>NUCLEOTIDE SEQUENCE [LARGE SCALE GENOMIC DNA]</scope>
    <source>
        <strain evidence="2 3">TFA</strain>
    </source>
</reference>